<dbReference type="GO" id="GO:0016787">
    <property type="term" value="F:hydrolase activity"/>
    <property type="evidence" value="ECO:0007669"/>
    <property type="project" value="UniProtKB-KW"/>
</dbReference>
<dbReference type="RefSeq" id="WP_152283182.1">
    <property type="nucleotide sequence ID" value="NZ_WFLI01000015.1"/>
</dbReference>
<evidence type="ECO:0000313" key="8">
    <source>
        <dbReference type="EMBL" id="KAB8064205.1"/>
    </source>
</evidence>
<feature type="domain" description="AB hydrolase-1" evidence="7">
    <location>
        <begin position="53"/>
        <end position="209"/>
    </location>
</feature>
<dbReference type="InterPro" id="IPR052374">
    <property type="entry name" value="SERAC1"/>
</dbReference>
<evidence type="ECO:0000256" key="6">
    <source>
        <dbReference type="SAM" id="SignalP"/>
    </source>
</evidence>
<gene>
    <name evidence="8" type="ORF">GCN75_14820</name>
</gene>
<dbReference type="GO" id="GO:0016020">
    <property type="term" value="C:membrane"/>
    <property type="evidence" value="ECO:0007669"/>
    <property type="project" value="UniProtKB-SubCell"/>
</dbReference>
<reference evidence="8 9" key="1">
    <citation type="submission" date="2019-10" db="EMBL/GenBank/DDBJ databases">
        <title>Three novel species isolated from a subtropical stream in China.</title>
        <authorList>
            <person name="Lu H."/>
        </authorList>
    </citation>
    <scope>NUCLEOTIDE SEQUENCE [LARGE SCALE GENOMIC DNA]</scope>
    <source>
        <strain evidence="8 9">FT13W</strain>
    </source>
</reference>
<dbReference type="PANTHER" id="PTHR48182:SF2">
    <property type="entry name" value="PROTEIN SERAC1"/>
    <property type="match status" value="1"/>
</dbReference>
<evidence type="ECO:0000259" key="7">
    <source>
        <dbReference type="Pfam" id="PF12697"/>
    </source>
</evidence>
<keyword evidence="4" id="KW-0472">Membrane</keyword>
<organism evidence="8 9">
    <name type="scientific">Janthinobacterium violaceinigrum</name>
    <dbReference type="NCBI Taxonomy" id="2654252"/>
    <lineage>
        <taxon>Bacteria</taxon>
        <taxon>Pseudomonadati</taxon>
        <taxon>Pseudomonadota</taxon>
        <taxon>Betaproteobacteria</taxon>
        <taxon>Burkholderiales</taxon>
        <taxon>Oxalobacteraceae</taxon>
        <taxon>Janthinobacterium</taxon>
    </lineage>
</organism>
<dbReference type="PROSITE" id="PS51257">
    <property type="entry name" value="PROKAR_LIPOPROTEIN"/>
    <property type="match status" value="1"/>
</dbReference>
<dbReference type="Pfam" id="PF12697">
    <property type="entry name" value="Abhydrolase_6"/>
    <property type="match status" value="1"/>
</dbReference>
<evidence type="ECO:0000313" key="9">
    <source>
        <dbReference type="Proteomes" id="UP000468717"/>
    </source>
</evidence>
<evidence type="ECO:0000256" key="5">
    <source>
        <dbReference type="SAM" id="MobiDB-lite"/>
    </source>
</evidence>
<feature type="signal peptide" evidence="6">
    <location>
        <begin position="1"/>
        <end position="34"/>
    </location>
</feature>
<feature type="chain" id="PRO_5026335207" evidence="6">
    <location>
        <begin position="35"/>
        <end position="668"/>
    </location>
</feature>
<proteinExistence type="predicted"/>
<keyword evidence="8" id="KW-0378">Hydrolase</keyword>
<keyword evidence="6" id="KW-0732">Signal</keyword>
<name>A0A6I1I018_9BURK</name>
<protein>
    <submittedName>
        <fullName evidence="8">Alpha/beta fold hydrolase</fullName>
    </submittedName>
</protein>
<dbReference type="InterPro" id="IPR029058">
    <property type="entry name" value="AB_hydrolase_fold"/>
</dbReference>
<evidence type="ECO:0000256" key="4">
    <source>
        <dbReference type="ARBA" id="ARBA00023136"/>
    </source>
</evidence>
<dbReference type="AlphaFoldDB" id="A0A6I1I018"/>
<keyword evidence="3" id="KW-0256">Endoplasmic reticulum</keyword>
<dbReference type="SUPFAM" id="SSF53474">
    <property type="entry name" value="alpha/beta-Hydrolases"/>
    <property type="match status" value="1"/>
</dbReference>
<comment type="subcellular location">
    <subcellularLocation>
        <location evidence="1">Endoplasmic reticulum</location>
    </subcellularLocation>
    <subcellularLocation>
        <location evidence="2">Membrane</location>
    </subcellularLocation>
</comment>
<evidence type="ECO:0000256" key="1">
    <source>
        <dbReference type="ARBA" id="ARBA00004240"/>
    </source>
</evidence>
<feature type="region of interest" description="Disordered" evidence="5">
    <location>
        <begin position="626"/>
        <end position="653"/>
    </location>
</feature>
<feature type="compositionally biased region" description="Polar residues" evidence="5">
    <location>
        <begin position="636"/>
        <end position="645"/>
    </location>
</feature>
<comment type="caution">
    <text evidence="8">The sequence shown here is derived from an EMBL/GenBank/DDBJ whole genome shotgun (WGS) entry which is preliminary data.</text>
</comment>
<evidence type="ECO:0000256" key="3">
    <source>
        <dbReference type="ARBA" id="ARBA00022824"/>
    </source>
</evidence>
<evidence type="ECO:0000256" key="2">
    <source>
        <dbReference type="ARBA" id="ARBA00004370"/>
    </source>
</evidence>
<dbReference type="EMBL" id="WFLI01000015">
    <property type="protein sequence ID" value="KAB8064205.1"/>
    <property type="molecule type" value="Genomic_DNA"/>
</dbReference>
<dbReference type="PANTHER" id="PTHR48182">
    <property type="entry name" value="PROTEIN SERAC1"/>
    <property type="match status" value="1"/>
</dbReference>
<sequence length="668" mass="73352">MMRTAVALRRRRWWRALIVACLVLLAACHRPAPANSEDPGWVERADPRHKIALVFVHGIFGSTRGTWTSGNGESFFRLLKSDARLGPQVDTYAFGFSSNIMAGGSLDIREAANKLQSYLQPSGVLDYPAIVFVGHSMGGLVIMRYLANNLDKSPELAEKVPLIVLFSAPMEGAQVAQLADLVARNPALSNLRPVDSNDVLKQLSDDWASLAAKPRVSCAYETANVSGVRIVQWGSATRVCIGRPVAIDNADHISLVKPDRAMHPSYMFLSGQLIEHVLPLQMGARLELPDFQRNKNVYTFTLTTPEENARLMNTGRGRMKYWIGEKSSKALLVSPGATPQQIKGESTEWLTVALRVDADQASYAFTLQSDLPSHQKVQVQVLVPDLGQLRQGHQRNAVKVAADLANFLRDGARTGDLAALQNDPQRLNEQLAMVARKALGERIERLPNAEQWLLTADLLAAANLTNIAATALAHSAGIDTFYQPAAQELHKKLLAQGRADSWLRERADTLIAHDIAGRPHDMVYAGDPVQLALITPVIPAWLDSDDYRQASRKLVHEMSAVTSLRRDAASLEVAAEKMPLEMATMVHKRAALAQPVLPTATGAPKMFAPSAISAGQVRPDGPGLEWQGEMPLGTGLPQQEMLQKSQKVEQLENEKKLKDIRDVQKWQK</sequence>
<accession>A0A6I1I018</accession>
<dbReference type="InterPro" id="IPR000073">
    <property type="entry name" value="AB_hydrolase_1"/>
</dbReference>
<dbReference type="Proteomes" id="UP000468717">
    <property type="component" value="Unassembled WGS sequence"/>
</dbReference>
<dbReference type="Gene3D" id="3.40.50.1820">
    <property type="entry name" value="alpha/beta hydrolase"/>
    <property type="match status" value="1"/>
</dbReference>
<keyword evidence="9" id="KW-1185">Reference proteome</keyword>